<evidence type="ECO:0000313" key="2">
    <source>
        <dbReference type="Proteomes" id="UP000693970"/>
    </source>
</evidence>
<reference evidence="1" key="2">
    <citation type="submission" date="2021-04" db="EMBL/GenBank/DDBJ databases">
        <authorList>
            <person name="Podell S."/>
        </authorList>
    </citation>
    <scope>NUCLEOTIDE SEQUENCE</scope>
    <source>
        <strain evidence="1">Hildebrandi</strain>
    </source>
</reference>
<dbReference type="OrthoDB" id="47588at2759"/>
<dbReference type="Proteomes" id="UP000693970">
    <property type="component" value="Unassembled WGS sequence"/>
</dbReference>
<organism evidence="1 2">
    <name type="scientific">Nitzschia inconspicua</name>
    <dbReference type="NCBI Taxonomy" id="303405"/>
    <lineage>
        <taxon>Eukaryota</taxon>
        <taxon>Sar</taxon>
        <taxon>Stramenopiles</taxon>
        <taxon>Ochrophyta</taxon>
        <taxon>Bacillariophyta</taxon>
        <taxon>Bacillariophyceae</taxon>
        <taxon>Bacillariophycidae</taxon>
        <taxon>Bacillariales</taxon>
        <taxon>Bacillariaceae</taxon>
        <taxon>Nitzschia</taxon>
    </lineage>
</organism>
<protein>
    <submittedName>
        <fullName evidence="1">Uncharacterized protein</fullName>
    </submittedName>
</protein>
<comment type="caution">
    <text evidence="1">The sequence shown here is derived from an EMBL/GenBank/DDBJ whole genome shotgun (WGS) entry which is preliminary data.</text>
</comment>
<evidence type="ECO:0000313" key="1">
    <source>
        <dbReference type="EMBL" id="KAG7371083.1"/>
    </source>
</evidence>
<gene>
    <name evidence="1" type="ORF">IV203_019653</name>
</gene>
<proteinExistence type="predicted"/>
<sequence length="273" mass="30394">MRSTSGRIRPLAPFFSVVMGAIPVESFHPPMVLMQQPLSRRCTSYYREKSIFLYEQVNPDSGPSSSASSPFPPLYDGTNYTFPDTNTPTGIAELMEVSFVKACMQLASGYVDVLKMFIAASIAAYENGFSLSTIQNELIKCPIQTANRPLMVEEEELRFNWLCIIYLTLSLMRHPTKGELGVMLNSVPYEVRDNYEEMISNVALAYATEECIPSVEGLLLQHRGTLDYTSEMEKAVISQSLRVAVLTPVVLQDSEAVLVEDDPPKPPIKGAFE</sequence>
<keyword evidence="2" id="KW-1185">Reference proteome</keyword>
<dbReference type="AlphaFoldDB" id="A0A9K3Q4Q8"/>
<dbReference type="EMBL" id="JAGRRH010000004">
    <property type="protein sequence ID" value="KAG7371083.1"/>
    <property type="molecule type" value="Genomic_DNA"/>
</dbReference>
<reference evidence="1" key="1">
    <citation type="journal article" date="2021" name="Sci. Rep.">
        <title>Diploid genomic architecture of Nitzschia inconspicua, an elite biomass production diatom.</title>
        <authorList>
            <person name="Oliver A."/>
            <person name="Podell S."/>
            <person name="Pinowska A."/>
            <person name="Traller J.C."/>
            <person name="Smith S.R."/>
            <person name="McClure R."/>
            <person name="Beliaev A."/>
            <person name="Bohutskyi P."/>
            <person name="Hill E.A."/>
            <person name="Rabines A."/>
            <person name="Zheng H."/>
            <person name="Allen L.Z."/>
            <person name="Kuo A."/>
            <person name="Grigoriev I.V."/>
            <person name="Allen A.E."/>
            <person name="Hazlebeck D."/>
            <person name="Allen E.E."/>
        </authorList>
    </citation>
    <scope>NUCLEOTIDE SEQUENCE</scope>
    <source>
        <strain evidence="1">Hildebrandi</strain>
    </source>
</reference>
<name>A0A9K3Q4Q8_9STRA</name>
<accession>A0A9K3Q4Q8</accession>